<dbReference type="Proteomes" id="UP000580250">
    <property type="component" value="Unassembled WGS sequence"/>
</dbReference>
<keyword evidence="1" id="KW-0067">ATP-binding</keyword>
<gene>
    <name evidence="4" type="ORF">MENT_LOCUS25370</name>
</gene>
<feature type="compositionally biased region" description="Polar residues" evidence="2">
    <location>
        <begin position="378"/>
        <end position="398"/>
    </location>
</feature>
<keyword evidence="1" id="KW-0547">Nucleotide-binding</keyword>
<dbReference type="Gene3D" id="1.10.510.10">
    <property type="entry name" value="Transferase(Phosphotransferase) domain 1"/>
    <property type="match status" value="1"/>
</dbReference>
<dbReference type="InterPro" id="IPR011009">
    <property type="entry name" value="Kinase-like_dom_sf"/>
</dbReference>
<dbReference type="InterPro" id="IPR017441">
    <property type="entry name" value="Protein_kinase_ATP_BS"/>
</dbReference>
<dbReference type="EMBL" id="CAJEWN010000223">
    <property type="protein sequence ID" value="CAD2173746.1"/>
    <property type="molecule type" value="Genomic_DNA"/>
</dbReference>
<proteinExistence type="predicted"/>
<dbReference type="CDD" id="cd14014">
    <property type="entry name" value="STKc_PknB_like"/>
    <property type="match status" value="1"/>
</dbReference>
<evidence type="ECO:0000256" key="1">
    <source>
        <dbReference type="PROSITE-ProRule" id="PRU10141"/>
    </source>
</evidence>
<evidence type="ECO:0000256" key="2">
    <source>
        <dbReference type="SAM" id="MobiDB-lite"/>
    </source>
</evidence>
<dbReference type="GO" id="GO:0005524">
    <property type="term" value="F:ATP binding"/>
    <property type="evidence" value="ECO:0007669"/>
    <property type="project" value="UniProtKB-UniRule"/>
</dbReference>
<protein>
    <recommendedName>
        <fullName evidence="3">Protein kinase domain-containing protein</fullName>
    </recommendedName>
</protein>
<feature type="compositionally biased region" description="Polar residues" evidence="2">
    <location>
        <begin position="408"/>
        <end position="418"/>
    </location>
</feature>
<dbReference type="PROSITE" id="PS00107">
    <property type="entry name" value="PROTEIN_KINASE_ATP"/>
    <property type="match status" value="1"/>
</dbReference>
<accession>A0A6V7VFL4</accession>
<dbReference type="OrthoDB" id="346907at2759"/>
<name>A0A6V7VFL4_MELEN</name>
<dbReference type="InterPro" id="IPR000719">
    <property type="entry name" value="Prot_kinase_dom"/>
</dbReference>
<feature type="domain" description="Protein kinase" evidence="3">
    <location>
        <begin position="13"/>
        <end position="273"/>
    </location>
</feature>
<dbReference type="GO" id="GO:0005634">
    <property type="term" value="C:nucleus"/>
    <property type="evidence" value="ECO:0007669"/>
    <property type="project" value="TreeGrafter"/>
</dbReference>
<evidence type="ECO:0000313" key="5">
    <source>
        <dbReference type="Proteomes" id="UP000580250"/>
    </source>
</evidence>
<organism evidence="4 5">
    <name type="scientific">Meloidogyne enterolobii</name>
    <name type="common">Root-knot nematode worm</name>
    <name type="synonym">Meloidogyne mayaguensis</name>
    <dbReference type="NCBI Taxonomy" id="390850"/>
    <lineage>
        <taxon>Eukaryota</taxon>
        <taxon>Metazoa</taxon>
        <taxon>Ecdysozoa</taxon>
        <taxon>Nematoda</taxon>
        <taxon>Chromadorea</taxon>
        <taxon>Rhabditida</taxon>
        <taxon>Tylenchina</taxon>
        <taxon>Tylenchomorpha</taxon>
        <taxon>Tylenchoidea</taxon>
        <taxon>Meloidogynidae</taxon>
        <taxon>Meloidogyninae</taxon>
        <taxon>Meloidogyne</taxon>
    </lineage>
</organism>
<dbReference type="SUPFAM" id="SSF56112">
    <property type="entry name" value="Protein kinase-like (PK-like)"/>
    <property type="match status" value="1"/>
</dbReference>
<dbReference type="GO" id="GO:0004672">
    <property type="term" value="F:protein kinase activity"/>
    <property type="evidence" value="ECO:0007669"/>
    <property type="project" value="InterPro"/>
</dbReference>
<reference evidence="4 5" key="1">
    <citation type="submission" date="2020-08" db="EMBL/GenBank/DDBJ databases">
        <authorList>
            <person name="Koutsovoulos G."/>
            <person name="Danchin GJ E."/>
        </authorList>
    </citation>
    <scope>NUCLEOTIDE SEQUENCE [LARGE SCALE GENOMIC DNA]</scope>
</reference>
<feature type="region of interest" description="Disordered" evidence="2">
    <location>
        <begin position="368"/>
        <end position="427"/>
    </location>
</feature>
<feature type="region of interest" description="Disordered" evidence="2">
    <location>
        <begin position="294"/>
        <end position="348"/>
    </location>
</feature>
<evidence type="ECO:0000313" key="4">
    <source>
        <dbReference type="EMBL" id="CAD2173746.1"/>
    </source>
</evidence>
<evidence type="ECO:0000259" key="3">
    <source>
        <dbReference type="PROSITE" id="PS50011"/>
    </source>
</evidence>
<comment type="caution">
    <text evidence="4">The sequence shown here is derived from an EMBL/GenBank/DDBJ whole genome shotgun (WGS) entry which is preliminary data.</text>
</comment>
<dbReference type="Pfam" id="PF00069">
    <property type="entry name" value="Pkinase"/>
    <property type="match status" value="1"/>
</dbReference>
<sequence>MALQERREEIGDYYLLDKIGHGGFGTVYLCRDKTTRELFAMKEIKEKSEIDPKTEIDIHTRLMNKRGNRVVKIIDHFKRGGFVYIVMEYCKDGSLQEYVRNNGAMGVLLATDILIQLCEALKLIHEEDIAHRDLTPNNVLIWEIKRGRNNDVKRIRVKVTDFGLSKETPKNILGQFKTTLGTLPFMAPLFLLGNTQKLQMFFALGSIFYFLLTGSYFDKRSKLSNALDGVIKRNSISKFDSNIQYNLRSFMHAMLCDEDKRIRLDEIRTHGFMKWFYDERYEIDPELREFCSHSQNGHLRSRSQSRESERKPLQQLNRQDVQKRSNRDSAFGSDQSNSGSGRCRHPQTDQNGRCLTCSFKTSKLHLSEPPKRNIFPGDSNNNIRNIQSNPTRPQYASTSKDKRFETDLSATSSQNNEATIYDSKQAPWPLPTVPNTYTAVNGLGRCIFYNYSHARERLPLVAVLEMTSSKDNQTICNIFELRQNDREQELRILQPEGKNVRKPERNGERITDARELFRLKSLAEFRGCKMAKEGYEKLWGFLKMAASRVVQAYCEEIIGHHKYRIELCLNGWANLYIGPRVTKDINDLKLSGKQKTHNGQFEKVQTGATLTENGKLLAIELAKALRTYVKESFGKNNSTEEILDAQFTHTGLGEYRRI</sequence>
<dbReference type="PANTHER" id="PTHR24345">
    <property type="entry name" value="SERINE/THREONINE-PROTEIN KINASE PLK"/>
    <property type="match status" value="1"/>
</dbReference>
<dbReference type="AlphaFoldDB" id="A0A6V7VFL4"/>
<feature type="binding site" evidence="1">
    <location>
        <position position="42"/>
    </location>
    <ligand>
        <name>ATP</name>
        <dbReference type="ChEBI" id="CHEBI:30616"/>
    </ligand>
</feature>
<dbReference type="PROSITE" id="PS50011">
    <property type="entry name" value="PROTEIN_KINASE_DOM"/>
    <property type="match status" value="1"/>
</dbReference>